<reference evidence="3 4" key="1">
    <citation type="journal article" date="2014" name="Nat. Commun.">
        <title>Klebsormidium flaccidum genome reveals primary factors for plant terrestrial adaptation.</title>
        <authorList>
            <person name="Hori K."/>
            <person name="Maruyama F."/>
            <person name="Fujisawa T."/>
            <person name="Togashi T."/>
            <person name="Yamamoto N."/>
            <person name="Seo M."/>
            <person name="Sato S."/>
            <person name="Yamada T."/>
            <person name="Mori H."/>
            <person name="Tajima N."/>
            <person name="Moriyama T."/>
            <person name="Ikeuchi M."/>
            <person name="Watanabe M."/>
            <person name="Wada H."/>
            <person name="Kobayashi K."/>
            <person name="Saito M."/>
            <person name="Masuda T."/>
            <person name="Sasaki-Sekimoto Y."/>
            <person name="Mashiguchi K."/>
            <person name="Awai K."/>
            <person name="Shimojima M."/>
            <person name="Masuda S."/>
            <person name="Iwai M."/>
            <person name="Nobusawa T."/>
            <person name="Narise T."/>
            <person name="Kondo S."/>
            <person name="Saito H."/>
            <person name="Sato R."/>
            <person name="Murakawa M."/>
            <person name="Ihara Y."/>
            <person name="Oshima-Yamada Y."/>
            <person name="Ohtaka K."/>
            <person name="Satoh M."/>
            <person name="Sonobe K."/>
            <person name="Ishii M."/>
            <person name="Ohtani R."/>
            <person name="Kanamori-Sato M."/>
            <person name="Honoki R."/>
            <person name="Miyazaki D."/>
            <person name="Mochizuki H."/>
            <person name="Umetsu J."/>
            <person name="Higashi K."/>
            <person name="Shibata D."/>
            <person name="Kamiya Y."/>
            <person name="Sato N."/>
            <person name="Nakamura Y."/>
            <person name="Tabata S."/>
            <person name="Ida S."/>
            <person name="Kurokawa K."/>
            <person name="Ohta H."/>
        </authorList>
    </citation>
    <scope>NUCLEOTIDE SEQUENCE [LARGE SCALE GENOMIC DNA]</scope>
    <source>
        <strain evidence="3 4">NIES-2285</strain>
    </source>
</reference>
<evidence type="ECO:0000313" key="4">
    <source>
        <dbReference type="Proteomes" id="UP000054558"/>
    </source>
</evidence>
<feature type="region of interest" description="Disordered" evidence="1">
    <location>
        <begin position="462"/>
        <end position="695"/>
    </location>
</feature>
<keyword evidence="4" id="KW-1185">Reference proteome</keyword>
<dbReference type="Proteomes" id="UP000054558">
    <property type="component" value="Unassembled WGS sequence"/>
</dbReference>
<sequence>MGIIGSLRILLLLAVCVGVVQLGRQTGAFLAGEQEGTVETVIPQPIDIAEHMTAPLSTSRKDSSLTRSLRVPEDTSKLSSTLGQVAQTVGSTFGWRTSPHSSPVTPRKLNIPAGSVRHFDRVAALHRAASARDDVTPGAADVTLGDVVTKLLNPGARLGDDSAGASTTSEKPRRSLAQTPPVPDGLGLSVRVVSVLNVRSGQLGSVTVELVDENGIVVQQAEGLELDWGGSFLLGPTGGKVVLGRGLEIRALQKGVAVVTSVLQEVGDYTLQLVLNNQAAASIPVTVFPKPVQSNSIKTAASVAAQSSQTSTRDTVTAPKPKTWATISEKGNDFPGWPWLVGGVSFFLVASAIGVAIFAVHLQRKHTQQARGERTADLQAGGAEAGANESEGVSKAVPDSLENSGEITGPQAFLWAVQETGGPGLDQIGQKTGGVRRNRTTGKNSPRLLSMAVQKLREKNLEAAKKGSKQSGEDGRTEVFVEGKNQAGDATREMNRTREDPVEGEPRKEGRPVKHEAEETEVVKGAVTEGADTSTVRNGATLRTEKEDDTSDGTKTVRDSENNEGENQVAGRRRESNLPVLSGDEAASVPSPQGGHGSALWSPLTFSVPSAFAERPPSRKRRSLKGDPPKSRTPKSRKASIFAPKKANEPKRTKQTDRELWSPVRFVSPPIAKPGKIRRTEGAETGEKGKFPPETETRRALTFRPTPLDIPGATGPLKQSALWSPVKTFGTAQPVDVLNVSENRAVARGPGVAVLAGGKENALGARKLQPTRFKSAAKETIPLSKEISVKAEEKEEHLTEGASDLATPSGSGPSLWSPTFNELMETEATPEAMAAKSDSGGPVKELEQAPRGVKRMAGRATLSSTSGAEIAALLQELERRTAGQAGPLHTLSPYTAYEKLVAEERKKKRSDNRARFLSLGGDEMLGADVVSPSELDSPQGVTMSYDVAQGDDDVTLSAFVEV</sequence>
<feature type="signal peptide" evidence="2">
    <location>
        <begin position="1"/>
        <end position="22"/>
    </location>
</feature>
<feature type="compositionally biased region" description="Basic and acidic residues" evidence="1">
    <location>
        <begin position="59"/>
        <end position="76"/>
    </location>
</feature>
<protein>
    <recommendedName>
        <fullName evidence="5">Transmembrane protein</fullName>
    </recommendedName>
</protein>
<feature type="compositionally biased region" description="Basic and acidic residues" evidence="1">
    <location>
        <begin position="646"/>
        <end position="660"/>
    </location>
</feature>
<evidence type="ECO:0000256" key="1">
    <source>
        <dbReference type="SAM" id="MobiDB-lite"/>
    </source>
</evidence>
<keyword evidence="2" id="KW-0732">Signal</keyword>
<feature type="region of interest" description="Disordered" evidence="1">
    <location>
        <begin position="792"/>
        <end position="818"/>
    </location>
</feature>
<feature type="region of interest" description="Disordered" evidence="1">
    <location>
        <begin position="371"/>
        <end position="405"/>
    </location>
</feature>
<gene>
    <name evidence="3" type="ORF">KFL_000170160</name>
</gene>
<feature type="region of interest" description="Disordered" evidence="1">
    <location>
        <begin position="830"/>
        <end position="861"/>
    </location>
</feature>
<feature type="compositionally biased region" description="Basic and acidic residues" evidence="1">
    <location>
        <begin position="678"/>
        <end position="695"/>
    </location>
</feature>
<evidence type="ECO:0000256" key="2">
    <source>
        <dbReference type="SAM" id="SignalP"/>
    </source>
</evidence>
<feature type="compositionally biased region" description="Polar residues" evidence="1">
    <location>
        <begin position="806"/>
        <end position="818"/>
    </location>
</feature>
<evidence type="ECO:0008006" key="5">
    <source>
        <dbReference type="Google" id="ProtNLM"/>
    </source>
</evidence>
<feature type="compositionally biased region" description="Basic and acidic residues" evidence="1">
    <location>
        <begin position="462"/>
        <end position="481"/>
    </location>
</feature>
<evidence type="ECO:0000313" key="3">
    <source>
        <dbReference type="EMBL" id="GAQ78670.1"/>
    </source>
</evidence>
<accession>A0A1Y1HJF9</accession>
<proteinExistence type="predicted"/>
<organism evidence="3 4">
    <name type="scientific">Klebsormidium nitens</name>
    <name type="common">Green alga</name>
    <name type="synonym">Ulothrix nitens</name>
    <dbReference type="NCBI Taxonomy" id="105231"/>
    <lineage>
        <taxon>Eukaryota</taxon>
        <taxon>Viridiplantae</taxon>
        <taxon>Streptophyta</taxon>
        <taxon>Klebsormidiophyceae</taxon>
        <taxon>Klebsormidiales</taxon>
        <taxon>Klebsormidiaceae</taxon>
        <taxon>Klebsormidium</taxon>
    </lineage>
</organism>
<feature type="chain" id="PRO_5012327227" description="Transmembrane protein" evidence="2">
    <location>
        <begin position="23"/>
        <end position="962"/>
    </location>
</feature>
<feature type="compositionally biased region" description="Low complexity" evidence="1">
    <location>
        <begin position="380"/>
        <end position="391"/>
    </location>
</feature>
<feature type="compositionally biased region" description="Basic and acidic residues" evidence="1">
    <location>
        <begin position="490"/>
        <end position="517"/>
    </location>
</feature>
<name>A0A1Y1HJF9_KLENI</name>
<dbReference type="AlphaFoldDB" id="A0A1Y1HJF9"/>
<feature type="region of interest" description="Disordered" evidence="1">
    <location>
        <begin position="57"/>
        <end position="82"/>
    </location>
</feature>
<dbReference type="EMBL" id="DF236966">
    <property type="protein sequence ID" value="GAQ78670.1"/>
    <property type="molecule type" value="Genomic_DNA"/>
</dbReference>
<feature type="region of interest" description="Disordered" evidence="1">
    <location>
        <begin position="155"/>
        <end position="182"/>
    </location>
</feature>